<evidence type="ECO:0000256" key="1">
    <source>
        <dbReference type="SAM" id="MobiDB-lite"/>
    </source>
</evidence>
<organism evidence="2 3">
    <name type="scientific">Morus notabilis</name>
    <dbReference type="NCBI Taxonomy" id="981085"/>
    <lineage>
        <taxon>Eukaryota</taxon>
        <taxon>Viridiplantae</taxon>
        <taxon>Streptophyta</taxon>
        <taxon>Embryophyta</taxon>
        <taxon>Tracheophyta</taxon>
        <taxon>Spermatophyta</taxon>
        <taxon>Magnoliopsida</taxon>
        <taxon>eudicotyledons</taxon>
        <taxon>Gunneridae</taxon>
        <taxon>Pentapetalae</taxon>
        <taxon>rosids</taxon>
        <taxon>fabids</taxon>
        <taxon>Rosales</taxon>
        <taxon>Moraceae</taxon>
        <taxon>Moreae</taxon>
        <taxon>Morus</taxon>
    </lineage>
</organism>
<dbReference type="AlphaFoldDB" id="W9QQ25"/>
<sequence>MTPHLQSVSDLLQRKRHFIYCHYHGEDDDEASSGTKFQGQKSSNASRGDTGAPAKYNTPKRNFIENETLI</sequence>
<evidence type="ECO:0000313" key="3">
    <source>
        <dbReference type="Proteomes" id="UP000030645"/>
    </source>
</evidence>
<dbReference type="EMBL" id="KE343994">
    <property type="protein sequence ID" value="EXB50300.1"/>
    <property type="molecule type" value="Genomic_DNA"/>
</dbReference>
<feature type="region of interest" description="Disordered" evidence="1">
    <location>
        <begin position="25"/>
        <end position="70"/>
    </location>
</feature>
<name>W9QQ25_9ROSA</name>
<evidence type="ECO:0000313" key="2">
    <source>
        <dbReference type="EMBL" id="EXB50300.1"/>
    </source>
</evidence>
<accession>W9QQ25</accession>
<feature type="compositionally biased region" description="Polar residues" evidence="1">
    <location>
        <begin position="32"/>
        <end position="47"/>
    </location>
</feature>
<keyword evidence="3" id="KW-1185">Reference proteome</keyword>
<reference evidence="3" key="1">
    <citation type="submission" date="2013-01" db="EMBL/GenBank/DDBJ databases">
        <title>Draft Genome Sequence of a Mulberry Tree, Morus notabilis C.K. Schneid.</title>
        <authorList>
            <person name="He N."/>
            <person name="Zhao S."/>
        </authorList>
    </citation>
    <scope>NUCLEOTIDE SEQUENCE</scope>
</reference>
<dbReference type="Proteomes" id="UP000030645">
    <property type="component" value="Unassembled WGS sequence"/>
</dbReference>
<proteinExistence type="predicted"/>
<protein>
    <submittedName>
        <fullName evidence="2">Uncharacterized protein</fullName>
    </submittedName>
</protein>
<gene>
    <name evidence="2" type="ORF">L484_017838</name>
</gene>